<organism evidence="2 3">
    <name type="scientific">Paractinoplanes rhizophilus</name>
    <dbReference type="NCBI Taxonomy" id="1416877"/>
    <lineage>
        <taxon>Bacteria</taxon>
        <taxon>Bacillati</taxon>
        <taxon>Actinomycetota</taxon>
        <taxon>Actinomycetes</taxon>
        <taxon>Micromonosporales</taxon>
        <taxon>Micromonosporaceae</taxon>
        <taxon>Paractinoplanes</taxon>
    </lineage>
</organism>
<evidence type="ECO:0000313" key="3">
    <source>
        <dbReference type="Proteomes" id="UP001596548"/>
    </source>
</evidence>
<sequence length="296" mass="32287">MTNIRTQKSGDQLAPGDWLAPGQITDGAAEVLFAHAYPASADRSRDNHGKHVRLVVRELGKAKTYSDVVAGTTLFVLASDEELAEYREEAERAQRIADIRAFADWLEDNPWAPLPCSFDAQVHLDERHLGGPSVADALAKVREVAPRLGVELEERLDDRTCARKSFGSVGYDVIAWHPNGRPDESRTGETVEDLGKNFDRSQTADGKPDTSGLGYSRPAEEPQPTGQRRVPSHFQHATDEGVDELPPTPAPTRVVHLSLRGDTACEKTVSSLPAGHGHSTEHADVTCKECLEAVPF</sequence>
<evidence type="ECO:0000256" key="1">
    <source>
        <dbReference type="SAM" id="MobiDB-lite"/>
    </source>
</evidence>
<proteinExistence type="predicted"/>
<reference evidence="3" key="1">
    <citation type="journal article" date="2019" name="Int. J. Syst. Evol. Microbiol.">
        <title>The Global Catalogue of Microorganisms (GCM) 10K type strain sequencing project: providing services to taxonomists for standard genome sequencing and annotation.</title>
        <authorList>
            <consortium name="The Broad Institute Genomics Platform"/>
            <consortium name="The Broad Institute Genome Sequencing Center for Infectious Disease"/>
            <person name="Wu L."/>
            <person name="Ma J."/>
        </authorList>
    </citation>
    <scope>NUCLEOTIDE SEQUENCE [LARGE SCALE GENOMIC DNA]</scope>
    <source>
        <strain evidence="3">XZYJT-10</strain>
    </source>
</reference>
<dbReference type="RefSeq" id="WP_378968180.1">
    <property type="nucleotide sequence ID" value="NZ_JBHTBJ010000008.1"/>
</dbReference>
<keyword evidence="3" id="KW-1185">Reference proteome</keyword>
<feature type="region of interest" description="Disordered" evidence="1">
    <location>
        <begin position="195"/>
        <end position="252"/>
    </location>
</feature>
<dbReference type="EMBL" id="JBHTBJ010000008">
    <property type="protein sequence ID" value="MFC7275280.1"/>
    <property type="molecule type" value="Genomic_DNA"/>
</dbReference>
<protein>
    <submittedName>
        <fullName evidence="2">Uncharacterized protein</fullName>
    </submittedName>
</protein>
<dbReference type="Proteomes" id="UP001596548">
    <property type="component" value="Unassembled WGS sequence"/>
</dbReference>
<name>A0ABW2HRZ6_9ACTN</name>
<comment type="caution">
    <text evidence="2">The sequence shown here is derived from an EMBL/GenBank/DDBJ whole genome shotgun (WGS) entry which is preliminary data.</text>
</comment>
<evidence type="ECO:0000313" key="2">
    <source>
        <dbReference type="EMBL" id="MFC7275280.1"/>
    </source>
</evidence>
<gene>
    <name evidence="2" type="ORF">ACFQS1_14915</name>
</gene>
<accession>A0ABW2HRZ6</accession>